<dbReference type="SUPFAM" id="SSF53850">
    <property type="entry name" value="Periplasmic binding protein-like II"/>
    <property type="match status" value="1"/>
</dbReference>
<dbReference type="InterPro" id="IPR039424">
    <property type="entry name" value="SBP_5"/>
</dbReference>
<dbReference type="GO" id="GO:0015833">
    <property type="term" value="P:peptide transport"/>
    <property type="evidence" value="ECO:0007669"/>
    <property type="project" value="TreeGrafter"/>
</dbReference>
<dbReference type="GO" id="GO:1904680">
    <property type="term" value="F:peptide transmembrane transporter activity"/>
    <property type="evidence" value="ECO:0007669"/>
    <property type="project" value="TreeGrafter"/>
</dbReference>
<comment type="caution">
    <text evidence="2">The sequence shown here is derived from an EMBL/GenBank/DDBJ whole genome shotgun (WGS) entry which is preliminary data.</text>
</comment>
<organism evidence="2 3">
    <name type="scientific">Colletotrichum sojae</name>
    <dbReference type="NCBI Taxonomy" id="2175907"/>
    <lineage>
        <taxon>Eukaryota</taxon>
        <taxon>Fungi</taxon>
        <taxon>Dikarya</taxon>
        <taxon>Ascomycota</taxon>
        <taxon>Pezizomycotina</taxon>
        <taxon>Sordariomycetes</taxon>
        <taxon>Hypocreomycetidae</taxon>
        <taxon>Glomerellales</taxon>
        <taxon>Glomerellaceae</taxon>
        <taxon>Colletotrichum</taxon>
        <taxon>Colletotrichum orchidearum species complex</taxon>
    </lineage>
</organism>
<reference evidence="2 3" key="1">
    <citation type="journal article" date="2020" name="Phytopathology">
        <title>Genome Sequence Resources of Colletotrichum truncatum, C. plurivorum, C. musicola, and C. sojae: Four Species Pathogenic to Soybean (Glycine max).</title>
        <authorList>
            <person name="Rogerio F."/>
            <person name="Boufleur T.R."/>
            <person name="Ciampi-Guillardi M."/>
            <person name="Sukno S.A."/>
            <person name="Thon M.R."/>
            <person name="Massola Junior N.S."/>
            <person name="Baroncelli R."/>
        </authorList>
    </citation>
    <scope>NUCLEOTIDE SEQUENCE [LARGE SCALE GENOMIC DNA]</scope>
    <source>
        <strain evidence="2 3">LFN0009</strain>
    </source>
</reference>
<protein>
    <recommendedName>
        <fullName evidence="1">Solute-binding protein family 5 domain-containing protein</fullName>
    </recommendedName>
</protein>
<name>A0A8H6IM79_9PEZI</name>
<dbReference type="AlphaFoldDB" id="A0A8H6IM79"/>
<dbReference type="InterPro" id="IPR000914">
    <property type="entry name" value="SBP_5_dom"/>
</dbReference>
<keyword evidence="3" id="KW-1185">Reference proteome</keyword>
<evidence type="ECO:0000313" key="2">
    <source>
        <dbReference type="EMBL" id="KAF6783762.1"/>
    </source>
</evidence>
<sequence length="224" mass="24952">MGLFRSNGNRLPPAVEKMAKEVELASISRICLGPLVNYTREFAFEPILLASWDVNDDATEYTLHVHKDVTWTDGNGLDTDDVVHNFNRRAEKDVSSEARESAITKAEEHTVNLKLPAPEISLIPSLADYPALVVHHSFSSGDLHWCIRTRNGHGIADHHRRDEADAVEAGIEGDDCRIRRQAFDRLGRRSRYKGEPHDAVENAPAVDRLVCILLLDEIGAEVAA</sequence>
<gene>
    <name evidence="2" type="ORF">CSOJ01_15856</name>
</gene>
<feature type="domain" description="Solute-binding protein family 5" evidence="1">
    <location>
        <begin position="44"/>
        <end position="135"/>
    </location>
</feature>
<evidence type="ECO:0000259" key="1">
    <source>
        <dbReference type="Pfam" id="PF00496"/>
    </source>
</evidence>
<evidence type="ECO:0000313" key="3">
    <source>
        <dbReference type="Proteomes" id="UP000652219"/>
    </source>
</evidence>
<dbReference type="Proteomes" id="UP000652219">
    <property type="component" value="Unassembled WGS sequence"/>
</dbReference>
<accession>A0A8H6IM79</accession>
<dbReference type="Gene3D" id="3.40.190.10">
    <property type="entry name" value="Periplasmic binding protein-like II"/>
    <property type="match status" value="1"/>
</dbReference>
<dbReference type="PANTHER" id="PTHR30290">
    <property type="entry name" value="PERIPLASMIC BINDING COMPONENT OF ABC TRANSPORTER"/>
    <property type="match status" value="1"/>
</dbReference>
<dbReference type="Pfam" id="PF00496">
    <property type="entry name" value="SBP_bac_5"/>
    <property type="match status" value="1"/>
</dbReference>
<proteinExistence type="predicted"/>
<dbReference type="EMBL" id="WIGN01000794">
    <property type="protein sequence ID" value="KAF6783762.1"/>
    <property type="molecule type" value="Genomic_DNA"/>
</dbReference>